<feature type="transmembrane region" description="Helical" evidence="2">
    <location>
        <begin position="57"/>
        <end position="80"/>
    </location>
</feature>
<dbReference type="EMBL" id="PVNG01000004">
    <property type="protein sequence ID" value="PRX67404.1"/>
    <property type="molecule type" value="Genomic_DNA"/>
</dbReference>
<organism evidence="3 4">
    <name type="scientific">Nonomuraea fuscirosea</name>
    <dbReference type="NCBI Taxonomy" id="1291556"/>
    <lineage>
        <taxon>Bacteria</taxon>
        <taxon>Bacillati</taxon>
        <taxon>Actinomycetota</taxon>
        <taxon>Actinomycetes</taxon>
        <taxon>Streptosporangiales</taxon>
        <taxon>Streptosporangiaceae</taxon>
        <taxon>Nonomuraea</taxon>
    </lineage>
</organism>
<keyword evidence="2" id="KW-0472">Membrane</keyword>
<dbReference type="Proteomes" id="UP000238312">
    <property type="component" value="Unassembled WGS sequence"/>
</dbReference>
<proteinExistence type="predicted"/>
<evidence type="ECO:0000313" key="4">
    <source>
        <dbReference type="Proteomes" id="UP000238312"/>
    </source>
</evidence>
<gene>
    <name evidence="3" type="ORF">B0I32_104160</name>
</gene>
<sequence length="310" mass="34215">MAGRPAKVIVDPAVPDDAAGLLRDNRKILLRVHAGWEPAHKRHLPVAGPMSSRTFRLAITLAAVVTALGAAVYGLVLFVAERYTPFAVIMTGAALLFVSVLLRPRTDVEAERRRAREHEVYEAARRHEGRYVLRERLDDPARALMSRAQAAIDQVMASHVNAEGLLDDVRNGVMLPAQEWEIARLLAKLSELRAEHQEVVSEGVTPEVAAVAEPLAHALDSSQRAVLARVEALERYAGHVADAERAYRARHQIERLSSKLHQYEELVAESGADGFAVPELDRLTDEAGRLEQALRDSVSSAHEAFRHLND</sequence>
<protein>
    <submittedName>
        <fullName evidence="3">Uncharacterized protein</fullName>
    </submittedName>
</protein>
<dbReference type="RefSeq" id="WP_245955751.1">
    <property type="nucleotide sequence ID" value="NZ_JBFAIL010000028.1"/>
</dbReference>
<name>A0A2T0N4W2_9ACTN</name>
<feature type="coiled-coil region" evidence="1">
    <location>
        <begin position="175"/>
        <end position="202"/>
    </location>
</feature>
<keyword evidence="1" id="KW-0175">Coiled coil</keyword>
<evidence type="ECO:0000256" key="2">
    <source>
        <dbReference type="SAM" id="Phobius"/>
    </source>
</evidence>
<keyword evidence="2" id="KW-1133">Transmembrane helix</keyword>
<evidence type="ECO:0000256" key="1">
    <source>
        <dbReference type="SAM" id="Coils"/>
    </source>
</evidence>
<reference evidence="3 4" key="1">
    <citation type="submission" date="2018-03" db="EMBL/GenBank/DDBJ databases">
        <title>Genomic Encyclopedia of Type Strains, Phase III (KMG-III): the genomes of soil and plant-associated and newly described type strains.</title>
        <authorList>
            <person name="Whitman W."/>
        </authorList>
    </citation>
    <scope>NUCLEOTIDE SEQUENCE [LARGE SCALE GENOMIC DNA]</scope>
    <source>
        <strain evidence="3 4">CGMCC 4.7104</strain>
    </source>
</reference>
<evidence type="ECO:0000313" key="3">
    <source>
        <dbReference type="EMBL" id="PRX67404.1"/>
    </source>
</evidence>
<keyword evidence="2" id="KW-0812">Transmembrane</keyword>
<dbReference type="AlphaFoldDB" id="A0A2T0N4W2"/>
<feature type="transmembrane region" description="Helical" evidence="2">
    <location>
        <begin position="86"/>
        <end position="104"/>
    </location>
</feature>
<keyword evidence="4" id="KW-1185">Reference proteome</keyword>
<comment type="caution">
    <text evidence="3">The sequence shown here is derived from an EMBL/GenBank/DDBJ whole genome shotgun (WGS) entry which is preliminary data.</text>
</comment>
<accession>A0A2T0N4W2</accession>